<sequence>MLLENMEPVVKKFYDGVAEGKYLGRKCTECGAIEFPPHLGCNTCGHGETEWVELSGHGTLVSFVIPGIQNDKPYLKEIAPYGYGAVELDEGPIYTFVVFCGKKKIVKGLQERLHAGEKIGVHAKPIQRVTPVKPGEPETIEWSELCFELDEAVEA</sequence>
<dbReference type="InterPro" id="IPR002878">
    <property type="entry name" value="ChsH2_C"/>
</dbReference>
<keyword evidence="3" id="KW-1185">Reference proteome</keyword>
<dbReference type="Gene3D" id="6.10.30.10">
    <property type="match status" value="1"/>
</dbReference>
<dbReference type="Proteomes" id="UP000283983">
    <property type="component" value="Unassembled WGS sequence"/>
</dbReference>
<evidence type="ECO:0000259" key="1">
    <source>
        <dbReference type="Pfam" id="PF01796"/>
    </source>
</evidence>
<protein>
    <recommendedName>
        <fullName evidence="1">ChsH2 C-terminal OB-fold domain-containing protein</fullName>
    </recommendedName>
</protein>
<organism evidence="2 3">
    <name type="scientific">Collinsella intestinalis</name>
    <dbReference type="NCBI Taxonomy" id="147207"/>
    <lineage>
        <taxon>Bacteria</taxon>
        <taxon>Bacillati</taxon>
        <taxon>Actinomycetota</taxon>
        <taxon>Coriobacteriia</taxon>
        <taxon>Coriobacteriales</taxon>
        <taxon>Coriobacteriaceae</taxon>
        <taxon>Collinsella</taxon>
    </lineage>
</organism>
<dbReference type="SUPFAM" id="SSF50249">
    <property type="entry name" value="Nucleic acid-binding proteins"/>
    <property type="match status" value="1"/>
</dbReference>
<dbReference type="RefSeq" id="WP_118103844.1">
    <property type="nucleotide sequence ID" value="NZ_CABJEU010000001.1"/>
</dbReference>
<dbReference type="EMBL" id="QSLJ01000001">
    <property type="protein sequence ID" value="RHF39139.1"/>
    <property type="molecule type" value="Genomic_DNA"/>
</dbReference>
<name>A0A414NHA9_9ACTN</name>
<feature type="domain" description="ChsH2 C-terminal OB-fold" evidence="1">
    <location>
        <begin position="51"/>
        <end position="96"/>
    </location>
</feature>
<evidence type="ECO:0000313" key="3">
    <source>
        <dbReference type="Proteomes" id="UP000283983"/>
    </source>
</evidence>
<proteinExistence type="predicted"/>
<evidence type="ECO:0000313" key="2">
    <source>
        <dbReference type="EMBL" id="RHF39139.1"/>
    </source>
</evidence>
<dbReference type="PANTHER" id="PTHR34075">
    <property type="entry name" value="BLR3430 PROTEIN"/>
    <property type="match status" value="1"/>
</dbReference>
<dbReference type="PANTHER" id="PTHR34075:SF5">
    <property type="entry name" value="BLR3430 PROTEIN"/>
    <property type="match status" value="1"/>
</dbReference>
<reference evidence="2 3" key="1">
    <citation type="submission" date="2018-08" db="EMBL/GenBank/DDBJ databases">
        <title>A genome reference for cultivated species of the human gut microbiota.</title>
        <authorList>
            <person name="Zou Y."/>
            <person name="Xue W."/>
            <person name="Luo G."/>
        </authorList>
    </citation>
    <scope>NUCLEOTIDE SEQUENCE [LARGE SCALE GENOMIC DNA]</scope>
    <source>
        <strain evidence="2 3">AM25-33</strain>
    </source>
</reference>
<dbReference type="InterPro" id="IPR012340">
    <property type="entry name" value="NA-bd_OB-fold"/>
</dbReference>
<dbReference type="Pfam" id="PF01796">
    <property type="entry name" value="OB_ChsH2_C"/>
    <property type="match status" value="1"/>
</dbReference>
<accession>A0A414NHA9</accession>
<comment type="caution">
    <text evidence="2">The sequence shown here is derived from an EMBL/GenBank/DDBJ whole genome shotgun (WGS) entry which is preliminary data.</text>
</comment>
<dbReference type="AlphaFoldDB" id="A0A414NHA9"/>
<gene>
    <name evidence="2" type="ORF">DW682_05615</name>
</gene>
<dbReference type="InterPro" id="IPR052513">
    <property type="entry name" value="Thioester_dehydratase-like"/>
</dbReference>
<dbReference type="InParanoid" id="A0A414NHA9"/>